<evidence type="ECO:0000313" key="4">
    <source>
        <dbReference type="Proteomes" id="UP000321820"/>
    </source>
</evidence>
<keyword evidence="2" id="KW-0560">Oxidoreductase</keyword>
<dbReference type="Pfam" id="PF13561">
    <property type="entry name" value="adh_short_C2"/>
    <property type="match status" value="1"/>
</dbReference>
<dbReference type="Proteomes" id="UP000321820">
    <property type="component" value="Chromosome"/>
</dbReference>
<dbReference type="OrthoDB" id="9803333at2"/>
<evidence type="ECO:0000256" key="2">
    <source>
        <dbReference type="ARBA" id="ARBA00023002"/>
    </source>
</evidence>
<dbReference type="InterPro" id="IPR036291">
    <property type="entry name" value="NAD(P)-bd_dom_sf"/>
</dbReference>
<accession>A0A5B9E7C0</accession>
<organism evidence="3 4">
    <name type="scientific">Terriglobus albidus</name>
    <dbReference type="NCBI Taxonomy" id="1592106"/>
    <lineage>
        <taxon>Bacteria</taxon>
        <taxon>Pseudomonadati</taxon>
        <taxon>Acidobacteriota</taxon>
        <taxon>Terriglobia</taxon>
        <taxon>Terriglobales</taxon>
        <taxon>Acidobacteriaceae</taxon>
        <taxon>Terriglobus</taxon>
    </lineage>
</organism>
<keyword evidence="4" id="KW-1185">Reference proteome</keyword>
<dbReference type="KEGG" id="talb:FTW19_08085"/>
<reference evidence="3 4" key="1">
    <citation type="submission" date="2019-08" db="EMBL/GenBank/DDBJ databases">
        <title>Complete genome sequence of Terriglobus albidus strain ORNL.</title>
        <authorList>
            <person name="Podar M."/>
        </authorList>
    </citation>
    <scope>NUCLEOTIDE SEQUENCE [LARGE SCALE GENOMIC DNA]</scope>
    <source>
        <strain evidence="3 4">ORNL</strain>
    </source>
</reference>
<sequence>MSLPEQHLLVFGASGAIGAEICRMASDASWQVTGVSRTGIEETGRIRSIVADPLAPGFCAEQLASQVPYTGICWAQGMNATDSVYSVQQAKNLELYSANCLYILETLKILLGEKLLAPGSRLCVISSIWQNLARQNKLSYCMTKAAIQGLVLSASVDLAPEGHLINAVLPGAVDTPMTRTNLSAQQIDRMTGGTEFHRLTSLMDVASAVLYLCSPQNTGITGQFICVDLGWSRARIV</sequence>
<dbReference type="InterPro" id="IPR020904">
    <property type="entry name" value="Sc_DH/Rdtase_CS"/>
</dbReference>
<dbReference type="InterPro" id="IPR051122">
    <property type="entry name" value="SDR_DHRS6-like"/>
</dbReference>
<dbReference type="PANTHER" id="PTHR43477:SF1">
    <property type="entry name" value="DIHYDROANTICAPSIN 7-DEHYDROGENASE"/>
    <property type="match status" value="1"/>
</dbReference>
<name>A0A5B9E7C0_9BACT</name>
<dbReference type="Gene3D" id="3.40.50.720">
    <property type="entry name" value="NAD(P)-binding Rossmann-like Domain"/>
    <property type="match status" value="1"/>
</dbReference>
<comment type="similarity">
    <text evidence="1">Belongs to the short-chain dehydrogenases/reductases (SDR) family.</text>
</comment>
<dbReference type="PROSITE" id="PS00061">
    <property type="entry name" value="ADH_SHORT"/>
    <property type="match status" value="1"/>
</dbReference>
<dbReference type="EMBL" id="CP042806">
    <property type="protein sequence ID" value="QEE27958.1"/>
    <property type="molecule type" value="Genomic_DNA"/>
</dbReference>
<dbReference type="AlphaFoldDB" id="A0A5B9E7C0"/>
<dbReference type="InterPro" id="IPR002347">
    <property type="entry name" value="SDR_fam"/>
</dbReference>
<dbReference type="PRINTS" id="PR00081">
    <property type="entry name" value="GDHRDH"/>
</dbReference>
<dbReference type="PANTHER" id="PTHR43477">
    <property type="entry name" value="DIHYDROANTICAPSIN 7-DEHYDROGENASE"/>
    <property type="match status" value="1"/>
</dbReference>
<dbReference type="CDD" id="cd05233">
    <property type="entry name" value="SDR_c"/>
    <property type="match status" value="1"/>
</dbReference>
<gene>
    <name evidence="3" type="ORF">FTW19_08085</name>
</gene>
<dbReference type="SUPFAM" id="SSF51735">
    <property type="entry name" value="NAD(P)-binding Rossmann-fold domains"/>
    <property type="match status" value="1"/>
</dbReference>
<proteinExistence type="inferred from homology"/>
<dbReference type="GO" id="GO:0016491">
    <property type="term" value="F:oxidoreductase activity"/>
    <property type="evidence" value="ECO:0007669"/>
    <property type="project" value="UniProtKB-KW"/>
</dbReference>
<protein>
    <submittedName>
        <fullName evidence="3">SDR family oxidoreductase</fullName>
    </submittedName>
</protein>
<evidence type="ECO:0000313" key="3">
    <source>
        <dbReference type="EMBL" id="QEE27958.1"/>
    </source>
</evidence>
<dbReference type="RefSeq" id="WP_147647148.1">
    <property type="nucleotide sequence ID" value="NZ_CP042806.1"/>
</dbReference>
<evidence type="ECO:0000256" key="1">
    <source>
        <dbReference type="ARBA" id="ARBA00006484"/>
    </source>
</evidence>